<keyword evidence="2" id="KW-1185">Reference proteome</keyword>
<dbReference type="PhylomeDB" id="A7TM64"/>
<dbReference type="Proteomes" id="UP000000267">
    <property type="component" value="Unassembled WGS sequence"/>
</dbReference>
<dbReference type="OMA" id="FRWCLQF"/>
<dbReference type="RefSeq" id="XP_001644489.1">
    <property type="nucleotide sequence ID" value="XM_001644439.1"/>
</dbReference>
<dbReference type="KEGG" id="vpo:Kpol_529p11"/>
<protein>
    <submittedName>
        <fullName evidence="1">Uncharacterized protein</fullName>
    </submittedName>
</protein>
<dbReference type="FunCoup" id="A7TM64">
    <property type="interactions" value="28"/>
</dbReference>
<dbReference type="GeneID" id="5544789"/>
<organism evidence="2">
    <name type="scientific">Vanderwaltozyma polyspora (strain ATCC 22028 / DSM 70294 / BCRC 21397 / CBS 2163 / NBRC 10782 / NRRL Y-8283 / UCD 57-17)</name>
    <name type="common">Kluyveromyces polysporus</name>
    <dbReference type="NCBI Taxonomy" id="436907"/>
    <lineage>
        <taxon>Eukaryota</taxon>
        <taxon>Fungi</taxon>
        <taxon>Dikarya</taxon>
        <taxon>Ascomycota</taxon>
        <taxon>Saccharomycotina</taxon>
        <taxon>Saccharomycetes</taxon>
        <taxon>Saccharomycetales</taxon>
        <taxon>Saccharomycetaceae</taxon>
        <taxon>Vanderwaltozyma</taxon>
    </lineage>
</organism>
<gene>
    <name evidence="1" type="ORF">Kpol_529p11</name>
</gene>
<reference evidence="1 2" key="1">
    <citation type="journal article" date="2007" name="Proc. Natl. Acad. Sci. U.S.A.">
        <title>Independent sorting-out of thousands of duplicated gene pairs in two yeast species descended from a whole-genome duplication.</title>
        <authorList>
            <person name="Scannell D.R."/>
            <person name="Frank A.C."/>
            <person name="Conant G.C."/>
            <person name="Byrne K.P."/>
            <person name="Woolfit M."/>
            <person name="Wolfe K.H."/>
        </authorList>
    </citation>
    <scope>NUCLEOTIDE SEQUENCE [LARGE SCALE GENOMIC DNA]</scope>
    <source>
        <strain evidence="2">ATCC 22028 / DSM 70294 / BCRC 21397 / CBS 2163 / NBRC 10782 / NRRL Y-8283 / UCD 57-17</strain>
    </source>
</reference>
<dbReference type="InParanoid" id="A7TM64"/>
<dbReference type="eggNOG" id="ENOG502S0MP">
    <property type="taxonomic scope" value="Eukaryota"/>
</dbReference>
<dbReference type="HOGENOM" id="CLU_043424_0_0_1"/>
<dbReference type="STRING" id="436907.A7TM64"/>
<accession>A7TM64</accession>
<evidence type="ECO:0000313" key="2">
    <source>
        <dbReference type="Proteomes" id="UP000000267"/>
    </source>
</evidence>
<dbReference type="AlphaFoldDB" id="A7TM64"/>
<sequence>MSDEYEEVRAAFIKEIDDIALSIHEMQKYDQEVFLRTLCLLFNFCPADLLEILFKRDSIIRDKIEVIIGKELLKNLSFDLRMEAKFIAWCFHKNVSSQNNNSSNNIGNSDDLIMFILLSKGLQAYFCFYDGNYRKAMWFSKWCVQFLYFIKKYNVNIQEKYEFLSDAERFFAILCAKCVSITFSRKSYHLQLYQVANPKIDENSTLKALTVSILENTDPEIMTHCNARDKLVLCNIFDSLASIQSKLAIFEGSLIQYQSEENMFYEIGIRTSREYTKEMIRKYIISSTLRPTGDPNIIDQLNNILVGLILYGGIHVEIVTVFHNIRNYYCEVFNEDLNILYSHSEYNECLKGIDKIVEEWEKIKSICLPKTIQLPQVLLQNLQNSIIIVDHVLSPTSKERKHEVIQFFKSLKSKLKHKFTDKIFIEDEDSDILWNMGVEMIKYWEECYLDNVGPLPNEVSYTLHNFV</sequence>
<dbReference type="EMBL" id="DS480420">
    <property type="protein sequence ID" value="EDO16631.1"/>
    <property type="molecule type" value="Genomic_DNA"/>
</dbReference>
<name>A7TM64_VANPO</name>
<dbReference type="OrthoDB" id="4065753at2759"/>
<proteinExistence type="predicted"/>
<evidence type="ECO:0000313" key="1">
    <source>
        <dbReference type="EMBL" id="EDO16631.1"/>
    </source>
</evidence>